<name>A0A0C3BI10_SERVB</name>
<proteinExistence type="predicted"/>
<feature type="region of interest" description="Disordered" evidence="1">
    <location>
        <begin position="1"/>
        <end position="42"/>
    </location>
</feature>
<sequence length="564" mass="56265">MALSPVLGAPTPTIPPFDSPVPGSPRIDDWADSARSPRIPRSPMVPAMRIAGRRRSIPHFKRQENGAEPAEDADTVTAAGLLGGLGDTLSNVLHSVGDVAGGLPIIGDLGILSTDGSSPPPQKRDEDADTASAEGLLGSLGDTLSGVLHQIGDVAGTLPIVGDIGLLSTDGSSPPQKRDDADADTASAEGLLGGLGDTLSGVLHQVEGVVNGLPIIGDLGILSADGSDPNAPPPQKRDGPPDQVNALRQQITALLLQQQQAQQAASILSAASAGLPVNANDLEQRLLALQGLTQPVLGNLQGLAGGLPIAGPLVSNTLASAGDLAGGLPLIGGLLGGNGILGGLLGQGGLGDLTGTATGLVGGLTGGAGGLLGGALGGGGILQNVLGGGSPTSQAFASANQAQWPDATGFYPHSLVNGAPAVPPNSPASSPSSILYQPFAMNAGDLTPPVPPPSPASSVASIPMAHDTASHFFASPTSMTSFMPAPSSVPSMVLNDALGRRRVDGVDTVVQKRSDPQPVPEDDMHEGGPDAVPGPQDQLDGVKTAPSSKIKMFRRLIRGASVSF</sequence>
<protein>
    <submittedName>
        <fullName evidence="2">Uncharacterized protein</fullName>
    </submittedName>
</protein>
<feature type="region of interest" description="Disordered" evidence="1">
    <location>
        <begin position="111"/>
        <end position="130"/>
    </location>
</feature>
<evidence type="ECO:0000313" key="3">
    <source>
        <dbReference type="Proteomes" id="UP000054097"/>
    </source>
</evidence>
<organism evidence="2 3">
    <name type="scientific">Serendipita vermifera MAFF 305830</name>
    <dbReference type="NCBI Taxonomy" id="933852"/>
    <lineage>
        <taxon>Eukaryota</taxon>
        <taxon>Fungi</taxon>
        <taxon>Dikarya</taxon>
        <taxon>Basidiomycota</taxon>
        <taxon>Agaricomycotina</taxon>
        <taxon>Agaricomycetes</taxon>
        <taxon>Sebacinales</taxon>
        <taxon>Serendipitaceae</taxon>
        <taxon>Serendipita</taxon>
    </lineage>
</organism>
<feature type="region of interest" description="Disordered" evidence="1">
    <location>
        <begin position="224"/>
        <end position="243"/>
    </location>
</feature>
<reference evidence="2 3" key="1">
    <citation type="submission" date="2014-04" db="EMBL/GenBank/DDBJ databases">
        <authorList>
            <consortium name="DOE Joint Genome Institute"/>
            <person name="Kuo A."/>
            <person name="Zuccaro A."/>
            <person name="Kohler A."/>
            <person name="Nagy L.G."/>
            <person name="Floudas D."/>
            <person name="Copeland A."/>
            <person name="Barry K.W."/>
            <person name="Cichocki N."/>
            <person name="Veneault-Fourrey C."/>
            <person name="LaButti K."/>
            <person name="Lindquist E.A."/>
            <person name="Lipzen A."/>
            <person name="Lundell T."/>
            <person name="Morin E."/>
            <person name="Murat C."/>
            <person name="Sun H."/>
            <person name="Tunlid A."/>
            <person name="Henrissat B."/>
            <person name="Grigoriev I.V."/>
            <person name="Hibbett D.S."/>
            <person name="Martin F."/>
            <person name="Nordberg H.P."/>
            <person name="Cantor M.N."/>
            <person name="Hua S.X."/>
        </authorList>
    </citation>
    <scope>NUCLEOTIDE SEQUENCE [LARGE SCALE GENOMIC DNA]</scope>
    <source>
        <strain evidence="2 3">MAFF 305830</strain>
    </source>
</reference>
<accession>A0A0C3BI10</accession>
<keyword evidence="3" id="KW-1185">Reference proteome</keyword>
<dbReference type="HOGENOM" id="CLU_536493_0_0_1"/>
<dbReference type="EMBL" id="KN824281">
    <property type="protein sequence ID" value="KIM31754.1"/>
    <property type="molecule type" value="Genomic_DNA"/>
</dbReference>
<dbReference type="OrthoDB" id="3215393at2759"/>
<dbReference type="AlphaFoldDB" id="A0A0C3BI10"/>
<reference evidence="3" key="2">
    <citation type="submission" date="2015-01" db="EMBL/GenBank/DDBJ databases">
        <title>Evolutionary Origins and Diversification of the Mycorrhizal Mutualists.</title>
        <authorList>
            <consortium name="DOE Joint Genome Institute"/>
            <consortium name="Mycorrhizal Genomics Consortium"/>
            <person name="Kohler A."/>
            <person name="Kuo A."/>
            <person name="Nagy L.G."/>
            <person name="Floudas D."/>
            <person name="Copeland A."/>
            <person name="Barry K.W."/>
            <person name="Cichocki N."/>
            <person name="Veneault-Fourrey C."/>
            <person name="LaButti K."/>
            <person name="Lindquist E.A."/>
            <person name="Lipzen A."/>
            <person name="Lundell T."/>
            <person name="Morin E."/>
            <person name="Murat C."/>
            <person name="Riley R."/>
            <person name="Ohm R."/>
            <person name="Sun H."/>
            <person name="Tunlid A."/>
            <person name="Henrissat B."/>
            <person name="Grigoriev I.V."/>
            <person name="Hibbett D.S."/>
            <person name="Martin F."/>
        </authorList>
    </citation>
    <scope>NUCLEOTIDE SEQUENCE [LARGE SCALE GENOMIC DNA]</scope>
    <source>
        <strain evidence="3">MAFF 305830</strain>
    </source>
</reference>
<gene>
    <name evidence="2" type="ORF">M408DRAFT_327196</name>
</gene>
<feature type="region of interest" description="Disordered" evidence="1">
    <location>
        <begin position="507"/>
        <end position="546"/>
    </location>
</feature>
<evidence type="ECO:0000313" key="2">
    <source>
        <dbReference type="EMBL" id="KIM31754.1"/>
    </source>
</evidence>
<evidence type="ECO:0000256" key="1">
    <source>
        <dbReference type="SAM" id="MobiDB-lite"/>
    </source>
</evidence>
<feature type="compositionally biased region" description="Pro residues" evidence="1">
    <location>
        <begin position="12"/>
        <end position="23"/>
    </location>
</feature>
<dbReference type="Proteomes" id="UP000054097">
    <property type="component" value="Unassembled WGS sequence"/>
</dbReference>
<feature type="region of interest" description="Disordered" evidence="1">
    <location>
        <begin position="166"/>
        <end position="189"/>
    </location>
</feature>